<dbReference type="EMBL" id="HF935408">
    <property type="protein sequence ID" value="CCX08299.1"/>
    <property type="molecule type" value="Genomic_DNA"/>
</dbReference>
<reference evidence="1 2" key="1">
    <citation type="journal article" date="2013" name="PLoS Genet.">
        <title>The genome and development-dependent transcriptomes of Pyronema confluens: a window into fungal evolution.</title>
        <authorList>
            <person name="Traeger S."/>
            <person name="Altegoer F."/>
            <person name="Freitag M."/>
            <person name="Gabaldon T."/>
            <person name="Kempken F."/>
            <person name="Kumar A."/>
            <person name="Marcet-Houben M."/>
            <person name="Poggeler S."/>
            <person name="Stajich J.E."/>
            <person name="Nowrousian M."/>
        </authorList>
    </citation>
    <scope>NUCLEOTIDE SEQUENCE [LARGE SCALE GENOMIC DNA]</scope>
    <source>
        <strain evidence="2">CBS 100304</strain>
        <tissue evidence="1">Vegetative mycelium</tissue>
    </source>
</reference>
<proteinExistence type="predicted"/>
<organism evidence="1 2">
    <name type="scientific">Pyronema omphalodes (strain CBS 100304)</name>
    <name type="common">Pyronema confluens</name>
    <dbReference type="NCBI Taxonomy" id="1076935"/>
    <lineage>
        <taxon>Eukaryota</taxon>
        <taxon>Fungi</taxon>
        <taxon>Dikarya</taxon>
        <taxon>Ascomycota</taxon>
        <taxon>Pezizomycotina</taxon>
        <taxon>Pezizomycetes</taxon>
        <taxon>Pezizales</taxon>
        <taxon>Pyronemataceae</taxon>
        <taxon>Pyronema</taxon>
    </lineage>
</organism>
<gene>
    <name evidence="1" type="ORF">PCON_07892</name>
</gene>
<accession>U4L021</accession>
<keyword evidence="2" id="KW-1185">Reference proteome</keyword>
<name>U4L021_PYROM</name>
<dbReference type="Proteomes" id="UP000018144">
    <property type="component" value="Unassembled WGS sequence"/>
</dbReference>
<protein>
    <submittedName>
        <fullName evidence="1">Uncharacterized protein</fullName>
    </submittedName>
</protein>
<evidence type="ECO:0000313" key="2">
    <source>
        <dbReference type="Proteomes" id="UP000018144"/>
    </source>
</evidence>
<dbReference type="AlphaFoldDB" id="U4L021"/>
<evidence type="ECO:0000313" key="1">
    <source>
        <dbReference type="EMBL" id="CCX08299.1"/>
    </source>
</evidence>
<sequence>MFAAVLGVPHHFILPISRGYSLFLTQQISPLRIFLEHYGTTSLEEQPAFKSHQKFLASFSPLHASHPALHDNTSISTFTFWVLDLDYRL</sequence>